<accession>A0A1I3YV73</accession>
<protein>
    <submittedName>
        <fullName evidence="1">Uncharacterized protein</fullName>
    </submittedName>
</protein>
<gene>
    <name evidence="1" type="ORF">SAMN04488082_12141</name>
</gene>
<dbReference type="RefSeq" id="WP_092378356.1">
    <property type="nucleotide sequence ID" value="NZ_FORX01000021.1"/>
</dbReference>
<dbReference type="EMBL" id="FORX01000021">
    <property type="protein sequence ID" value="SFK35713.1"/>
    <property type="molecule type" value="Genomic_DNA"/>
</dbReference>
<dbReference type="STRING" id="52560.SAMN04488082_12141"/>
<reference evidence="2" key="1">
    <citation type="submission" date="2016-10" db="EMBL/GenBank/DDBJ databases">
        <authorList>
            <person name="Varghese N."/>
            <person name="Submissions S."/>
        </authorList>
    </citation>
    <scope>NUCLEOTIDE SEQUENCE [LARGE SCALE GENOMIC DNA]</scope>
    <source>
        <strain evidence="2">DSM 5918</strain>
    </source>
</reference>
<evidence type="ECO:0000313" key="2">
    <source>
        <dbReference type="Proteomes" id="UP000198635"/>
    </source>
</evidence>
<sequence length="316" mass="34024">MPVITTPFGVLETLPSIEFFSGGTVQSCIAARSCPLFTPLGSLVPQFTASSLRKRQLPAISFHPNGMLRNLPLEEQVMVPTPLGMLPAEQVTFYDTGAVKRVFPLNGTLSGYWTQEDEAAMATPLNLDTPIGCARVKPVCVYFGPEGNLRSLTLWPDTVLEVPTPLGNIGARSGVSFFDSGVLRSLEPASPVAVRTPLGELLAFDQDAVGICGDRNSLRFRENGALLGLTTAAHAFEVELENGRKRTLAPPLRRHPCDGERMEAGSITLDFSPGQVSFTFADSPRIKVKTEGVTASRFFLPLPSLSPMCSMGAGKW</sequence>
<name>A0A1I3YV73_9BACT</name>
<dbReference type="Proteomes" id="UP000198635">
    <property type="component" value="Unassembled WGS sequence"/>
</dbReference>
<evidence type="ECO:0000313" key="1">
    <source>
        <dbReference type="EMBL" id="SFK35713.1"/>
    </source>
</evidence>
<proteinExistence type="predicted"/>
<dbReference type="OrthoDB" id="594021at2"/>
<organism evidence="1 2">
    <name type="scientific">Desulfomicrobium apsheronum</name>
    <dbReference type="NCBI Taxonomy" id="52560"/>
    <lineage>
        <taxon>Bacteria</taxon>
        <taxon>Pseudomonadati</taxon>
        <taxon>Thermodesulfobacteriota</taxon>
        <taxon>Desulfovibrionia</taxon>
        <taxon>Desulfovibrionales</taxon>
        <taxon>Desulfomicrobiaceae</taxon>
        <taxon>Desulfomicrobium</taxon>
    </lineage>
</organism>
<keyword evidence="2" id="KW-1185">Reference proteome</keyword>
<dbReference type="AlphaFoldDB" id="A0A1I3YV73"/>